<dbReference type="Gene3D" id="3.40.50.300">
    <property type="entry name" value="P-loop containing nucleotide triphosphate hydrolases"/>
    <property type="match status" value="1"/>
</dbReference>
<dbReference type="Pfam" id="PF13177">
    <property type="entry name" value="DNA_pol3_delta2"/>
    <property type="match status" value="1"/>
</dbReference>
<dbReference type="EMBL" id="MN739312">
    <property type="protein sequence ID" value="QHS98106.1"/>
    <property type="molecule type" value="Genomic_DNA"/>
</dbReference>
<dbReference type="SUPFAM" id="SSF52540">
    <property type="entry name" value="P-loop containing nucleoside triphosphate hydrolases"/>
    <property type="match status" value="1"/>
</dbReference>
<sequence length="256" mass="30237">MSEEIEQKLDNFIINNRIPHIIFHGTHSVDKKSIVNKFIQKIYNYNKEQIKENILSTDCSYGKGIKFIREDLKFFAKANISSSNTNLFKSIILYNADSLTVDAQSALRRCIETFSNTTRFFLIVENKYKLLNPILSRFCEIYVPEQIENGKIVKNDNCYDLNAYIEAINSKMVILNKNKIITHSHLLELSNYFYVNGMNCLHFIEWIKVSKIIDMGDMADICLYFDKVKRDFRNESLLFLHLLNYYYFRLKVNIKK</sequence>
<evidence type="ECO:0000256" key="1">
    <source>
        <dbReference type="ARBA" id="ARBA00022705"/>
    </source>
</evidence>
<organism evidence="4">
    <name type="scientific">viral metagenome</name>
    <dbReference type="NCBI Taxonomy" id="1070528"/>
    <lineage>
        <taxon>unclassified sequences</taxon>
        <taxon>metagenomes</taxon>
        <taxon>organismal metagenomes</taxon>
    </lineage>
</organism>
<reference evidence="4" key="1">
    <citation type="journal article" date="2020" name="Nature">
        <title>Giant virus diversity and host interactions through global metagenomics.</title>
        <authorList>
            <person name="Schulz F."/>
            <person name="Roux S."/>
            <person name="Paez-Espino D."/>
            <person name="Jungbluth S."/>
            <person name="Walsh D.A."/>
            <person name="Denef V.J."/>
            <person name="McMahon K.D."/>
            <person name="Konstantinidis K.T."/>
            <person name="Eloe-Fadrosh E.A."/>
            <person name="Kyrpides N.C."/>
            <person name="Woyke T."/>
        </authorList>
    </citation>
    <scope>NUCLEOTIDE SEQUENCE</scope>
    <source>
        <strain evidence="4">GVMAG-M-3300020182-84</strain>
    </source>
</reference>
<protein>
    <recommendedName>
        <fullName evidence="5">DNA polymerase III delta N-terminal domain-containing protein</fullName>
    </recommendedName>
</protein>
<dbReference type="PANTHER" id="PTHR11669:SF20">
    <property type="entry name" value="REPLICATION FACTOR C SUBUNIT 4"/>
    <property type="match status" value="1"/>
</dbReference>
<dbReference type="GO" id="GO:0003689">
    <property type="term" value="F:DNA clamp loader activity"/>
    <property type="evidence" value="ECO:0007669"/>
    <property type="project" value="TreeGrafter"/>
</dbReference>
<accession>A0A6C0C125</accession>
<dbReference type="InterPro" id="IPR050238">
    <property type="entry name" value="DNA_Rep/Repair_Clamp_Loader"/>
</dbReference>
<keyword evidence="1" id="KW-0235">DNA replication</keyword>
<name>A0A6C0C125_9ZZZZ</name>
<dbReference type="GO" id="GO:0006281">
    <property type="term" value="P:DNA repair"/>
    <property type="evidence" value="ECO:0007669"/>
    <property type="project" value="TreeGrafter"/>
</dbReference>
<dbReference type="AlphaFoldDB" id="A0A6C0C125"/>
<evidence type="ECO:0000313" key="4">
    <source>
        <dbReference type="EMBL" id="QHS98106.1"/>
    </source>
</evidence>
<keyword evidence="3" id="KW-0067">ATP-binding</keyword>
<evidence type="ECO:0008006" key="5">
    <source>
        <dbReference type="Google" id="ProtNLM"/>
    </source>
</evidence>
<dbReference type="GO" id="GO:0006261">
    <property type="term" value="P:DNA-templated DNA replication"/>
    <property type="evidence" value="ECO:0007669"/>
    <property type="project" value="TreeGrafter"/>
</dbReference>
<keyword evidence="2" id="KW-0547">Nucleotide-binding</keyword>
<dbReference type="GO" id="GO:0005663">
    <property type="term" value="C:DNA replication factor C complex"/>
    <property type="evidence" value="ECO:0007669"/>
    <property type="project" value="TreeGrafter"/>
</dbReference>
<proteinExistence type="predicted"/>
<dbReference type="GO" id="GO:0005524">
    <property type="term" value="F:ATP binding"/>
    <property type="evidence" value="ECO:0007669"/>
    <property type="project" value="UniProtKB-KW"/>
</dbReference>
<evidence type="ECO:0000256" key="3">
    <source>
        <dbReference type="ARBA" id="ARBA00022840"/>
    </source>
</evidence>
<dbReference type="PANTHER" id="PTHR11669">
    <property type="entry name" value="REPLICATION FACTOR C / DNA POLYMERASE III GAMMA-TAU SUBUNIT"/>
    <property type="match status" value="1"/>
</dbReference>
<evidence type="ECO:0000256" key="2">
    <source>
        <dbReference type="ARBA" id="ARBA00022741"/>
    </source>
</evidence>
<dbReference type="InterPro" id="IPR027417">
    <property type="entry name" value="P-loop_NTPase"/>
</dbReference>